<accession>A0A9W7X8L9</accession>
<dbReference type="Pfam" id="PF02892">
    <property type="entry name" value="zf-BED"/>
    <property type="match status" value="1"/>
</dbReference>
<dbReference type="GO" id="GO:0046983">
    <property type="term" value="F:protein dimerization activity"/>
    <property type="evidence" value="ECO:0007669"/>
    <property type="project" value="InterPro"/>
</dbReference>
<feature type="region of interest" description="Disordered" evidence="8">
    <location>
        <begin position="132"/>
        <end position="164"/>
    </location>
</feature>
<keyword evidence="2" id="KW-0479">Metal-binding</keyword>
<keyword evidence="5" id="KW-0238">DNA-binding</keyword>
<dbReference type="GO" id="GO:0008270">
    <property type="term" value="F:zinc ion binding"/>
    <property type="evidence" value="ECO:0007669"/>
    <property type="project" value="UniProtKB-KW"/>
</dbReference>
<keyword evidence="3 7" id="KW-0863">Zinc-finger</keyword>
<keyword evidence="11" id="KW-1185">Reference proteome</keyword>
<evidence type="ECO:0000313" key="11">
    <source>
        <dbReference type="Proteomes" id="UP001164776"/>
    </source>
</evidence>
<keyword evidence="6" id="KW-0539">Nucleus</keyword>
<dbReference type="GO" id="GO:0003677">
    <property type="term" value="F:DNA binding"/>
    <property type="evidence" value="ECO:0007669"/>
    <property type="project" value="UniProtKB-KW"/>
</dbReference>
<sequence>MAHVDSSDTPTPVDSNSNPSVQESTEVRTRKKTDPAWDYCTQFVEEGKKKIKCMYCNAVFGGGGIHRFKEHLAKYPGNVAACPKVDPEVEYAMNNHIEEWKAKKRKADEDYQEEQPGEETAACEVSNNSTAPARCGAASRGRKRGTSTPGIGKYYQPRTNPGDQPKIKSVLQGEAVKQKTDLCVAKWFIDASISFNASNSIFYQPMIDAVCAYGSGYKGPNFNQLRGPLLAKCVEETRSFVDGFRKTWRETGCTVMADGWTDRKRRTLINFLVYCPKGTVFLKTVDASQSSKTADFLFKLFRGVVNFVGPENVVHFVTDNASNMVAAGRMLQDEFPSIYWSPCAAHCLNLILSDFGKEEIVKRTVAHASSITKYIYNHCYPLFLMRKFSKGQEILRPAQTRFATNFVALQSIYKHKADLHAMVISNEWTSCAYYKEARAKKFTKSVLDQSFWKDCAIVCQLSEPIVRVLRIVDSDERPAMGYLFAAFHASREEIVKRFQRKKEFVKPFLSYIDARWDRHFDKNLHAAGFWFNPNNQYNDELREKYNFTTSGVLDVIEKYAGKDIALRSNLTREMRIFRKAEGDFGRSTAKNDRQHMLADEWWQTYGCSAPNLQKLALRVLSQTCSASACERNWSLFEHVHSKKRNRLEHQRLSDIVYVHCNLRLHNRSKKTTRNYDPISLEEIRKGNEAWIVEDNPPRLTSEELNEFRGELAALSIQCSDDLVLNLDEAEADAMEESEAMVSNQENVRNQENIIDDLEMSLGEDFETSPHNTASDPEYEDDWGAFY</sequence>
<evidence type="ECO:0000256" key="3">
    <source>
        <dbReference type="ARBA" id="ARBA00022771"/>
    </source>
</evidence>
<dbReference type="InterPro" id="IPR012337">
    <property type="entry name" value="RNaseH-like_sf"/>
</dbReference>
<gene>
    <name evidence="10" type="ORF">BS78_K118600</name>
</gene>
<dbReference type="PANTHER" id="PTHR32166">
    <property type="entry name" value="OSJNBA0013A04.12 PROTEIN"/>
    <property type="match status" value="1"/>
</dbReference>
<dbReference type="InterPro" id="IPR003656">
    <property type="entry name" value="Znf_BED"/>
</dbReference>
<dbReference type="GO" id="GO:0005634">
    <property type="term" value="C:nucleus"/>
    <property type="evidence" value="ECO:0007669"/>
    <property type="project" value="UniProtKB-SubCell"/>
</dbReference>
<dbReference type="SUPFAM" id="SSF53098">
    <property type="entry name" value="Ribonuclease H-like"/>
    <property type="match status" value="1"/>
</dbReference>
<dbReference type="EMBL" id="MU630320">
    <property type="protein sequence ID" value="KAJ1254103.1"/>
    <property type="molecule type" value="Genomic_DNA"/>
</dbReference>
<evidence type="ECO:0000256" key="4">
    <source>
        <dbReference type="ARBA" id="ARBA00022833"/>
    </source>
</evidence>
<dbReference type="Proteomes" id="UP001164776">
    <property type="component" value="Unassembled WGS sequence"/>
</dbReference>
<feature type="domain" description="BED-type" evidence="9">
    <location>
        <begin position="31"/>
        <end position="89"/>
    </location>
</feature>
<dbReference type="OrthoDB" id="749890at2759"/>
<feature type="region of interest" description="Disordered" evidence="8">
    <location>
        <begin position="1"/>
        <end position="32"/>
    </location>
</feature>
<feature type="region of interest" description="Disordered" evidence="8">
    <location>
        <begin position="763"/>
        <end position="786"/>
    </location>
</feature>
<dbReference type="AlphaFoldDB" id="A0A9W7X8L9"/>
<evidence type="ECO:0000256" key="7">
    <source>
        <dbReference type="PROSITE-ProRule" id="PRU00027"/>
    </source>
</evidence>
<dbReference type="InterPro" id="IPR007021">
    <property type="entry name" value="DUF659"/>
</dbReference>
<proteinExistence type="predicted"/>
<dbReference type="Pfam" id="PF04937">
    <property type="entry name" value="DUF659"/>
    <property type="match status" value="1"/>
</dbReference>
<feature type="compositionally biased region" description="Polar residues" evidence="8">
    <location>
        <begin position="7"/>
        <end position="24"/>
    </location>
</feature>
<comment type="caution">
    <text evidence="10">The sequence shown here is derived from an EMBL/GenBank/DDBJ whole genome shotgun (WGS) entry which is preliminary data.</text>
</comment>
<dbReference type="PANTHER" id="PTHR32166:SF88">
    <property type="entry name" value="HAT TRANSPOSON SUPERFAMILY"/>
    <property type="match status" value="1"/>
</dbReference>
<evidence type="ECO:0000256" key="8">
    <source>
        <dbReference type="SAM" id="MobiDB-lite"/>
    </source>
</evidence>
<keyword evidence="4" id="KW-0862">Zinc</keyword>
<name>A0A9W7X8L9_9POAL</name>
<organism evidence="10 11">
    <name type="scientific">Paspalum vaginatum</name>
    <name type="common">seashore paspalum</name>
    <dbReference type="NCBI Taxonomy" id="158149"/>
    <lineage>
        <taxon>Eukaryota</taxon>
        <taxon>Viridiplantae</taxon>
        <taxon>Streptophyta</taxon>
        <taxon>Embryophyta</taxon>
        <taxon>Tracheophyta</taxon>
        <taxon>Spermatophyta</taxon>
        <taxon>Magnoliopsida</taxon>
        <taxon>Liliopsida</taxon>
        <taxon>Poales</taxon>
        <taxon>Poaceae</taxon>
        <taxon>PACMAD clade</taxon>
        <taxon>Panicoideae</taxon>
        <taxon>Andropogonodae</taxon>
        <taxon>Paspaleae</taxon>
        <taxon>Paspalinae</taxon>
        <taxon>Paspalum</taxon>
    </lineage>
</organism>
<evidence type="ECO:0000256" key="6">
    <source>
        <dbReference type="ARBA" id="ARBA00023242"/>
    </source>
</evidence>
<dbReference type="InterPro" id="IPR008906">
    <property type="entry name" value="HATC_C_dom"/>
</dbReference>
<feature type="compositionally biased region" description="Acidic residues" evidence="8">
    <location>
        <begin position="776"/>
        <end position="786"/>
    </location>
</feature>
<evidence type="ECO:0000313" key="10">
    <source>
        <dbReference type="EMBL" id="KAJ1254103.1"/>
    </source>
</evidence>
<evidence type="ECO:0000256" key="1">
    <source>
        <dbReference type="ARBA" id="ARBA00004123"/>
    </source>
</evidence>
<comment type="subcellular location">
    <subcellularLocation>
        <location evidence="1">Nucleus</location>
    </subcellularLocation>
</comment>
<evidence type="ECO:0000256" key="2">
    <source>
        <dbReference type="ARBA" id="ARBA00022723"/>
    </source>
</evidence>
<evidence type="ECO:0000256" key="5">
    <source>
        <dbReference type="ARBA" id="ARBA00023125"/>
    </source>
</evidence>
<dbReference type="PROSITE" id="PS50808">
    <property type="entry name" value="ZF_BED"/>
    <property type="match status" value="1"/>
</dbReference>
<dbReference type="Pfam" id="PF05699">
    <property type="entry name" value="Dimer_Tnp_hAT"/>
    <property type="match status" value="1"/>
</dbReference>
<reference evidence="10 11" key="1">
    <citation type="submission" date="2022-10" db="EMBL/GenBank/DDBJ databases">
        <title>WGS assembly of Paspalum vaginatum 540-79.</title>
        <authorList>
            <person name="Sun G."/>
            <person name="Wase N."/>
            <person name="Shu S."/>
            <person name="Jenkins J."/>
            <person name="Zhou B."/>
            <person name="Torres-Rodriguez J."/>
            <person name="Chen C."/>
            <person name="Sandor L."/>
            <person name="Plott C."/>
            <person name="Yoshinga Y."/>
            <person name="Daum C."/>
            <person name="Qi P."/>
            <person name="Barry K."/>
            <person name="Lipzen A."/>
            <person name="Berry L."/>
            <person name="Pedersen C."/>
            <person name="Gottilla T."/>
            <person name="Foltz A."/>
            <person name="Yu H."/>
            <person name="O'Malley R."/>
            <person name="Zhang C."/>
            <person name="Devos K."/>
            <person name="Sigmon B."/>
            <person name="Yu B."/>
            <person name="Obata T."/>
            <person name="Schmutz J."/>
            <person name="Schnable J."/>
        </authorList>
    </citation>
    <scope>NUCLEOTIDE SEQUENCE [LARGE SCALE GENOMIC DNA]</scope>
    <source>
        <strain evidence="11">cv. 540-79</strain>
    </source>
</reference>
<protein>
    <recommendedName>
        <fullName evidence="9">BED-type domain-containing protein</fullName>
    </recommendedName>
</protein>
<evidence type="ECO:0000259" key="9">
    <source>
        <dbReference type="PROSITE" id="PS50808"/>
    </source>
</evidence>